<keyword evidence="11 16" id="KW-0676">Redox-active center</keyword>
<evidence type="ECO:0000313" key="21">
    <source>
        <dbReference type="Proteomes" id="UP000017938"/>
    </source>
</evidence>
<dbReference type="PROSITE" id="PS00076">
    <property type="entry name" value="PYRIDINE_REDOX_1"/>
    <property type="match status" value="1"/>
</dbReference>
<evidence type="ECO:0000256" key="5">
    <source>
        <dbReference type="ARBA" id="ARBA00022490"/>
    </source>
</evidence>
<evidence type="ECO:0000259" key="17">
    <source>
        <dbReference type="Pfam" id="PF02852"/>
    </source>
</evidence>
<evidence type="ECO:0000256" key="10">
    <source>
        <dbReference type="ARBA" id="ARBA00023157"/>
    </source>
</evidence>
<evidence type="ECO:0000256" key="16">
    <source>
        <dbReference type="RuleBase" id="RU003692"/>
    </source>
</evidence>
<evidence type="ECO:0000256" key="2">
    <source>
        <dbReference type="ARBA" id="ARBA00007532"/>
    </source>
</evidence>
<dbReference type="GO" id="GO:0005737">
    <property type="term" value="C:cytoplasm"/>
    <property type="evidence" value="ECO:0007669"/>
    <property type="project" value="UniProtKB-SubCell"/>
</dbReference>
<dbReference type="InterPro" id="IPR023753">
    <property type="entry name" value="FAD/NAD-binding_dom"/>
</dbReference>
<dbReference type="SUPFAM" id="SSF51905">
    <property type="entry name" value="FAD/NAD(P)-binding domain"/>
    <property type="match status" value="1"/>
</dbReference>
<dbReference type="InterPro" id="IPR012999">
    <property type="entry name" value="Pyr_OxRdtase_I_AS"/>
</dbReference>
<feature type="binding site" evidence="14">
    <location>
        <position position="48"/>
    </location>
    <ligand>
        <name>FAD</name>
        <dbReference type="ChEBI" id="CHEBI:57692"/>
    </ligand>
</feature>
<dbReference type="Pfam" id="PF02852">
    <property type="entry name" value="Pyr_redox_dim"/>
    <property type="match status" value="1"/>
</dbReference>
<dbReference type="EC" id="1.8.1.4" evidence="3 16"/>
<comment type="cofactor">
    <cofactor evidence="14 16">
        <name>FAD</name>
        <dbReference type="ChEBI" id="CHEBI:57692"/>
    </cofactor>
    <text evidence="14 16">Binds 1 FAD per subunit.</text>
</comment>
<evidence type="ECO:0000256" key="7">
    <source>
        <dbReference type="ARBA" id="ARBA00022827"/>
    </source>
</evidence>
<dbReference type="Pfam" id="PF07992">
    <property type="entry name" value="Pyr_redox_2"/>
    <property type="match status" value="1"/>
</dbReference>
<keyword evidence="7 14" id="KW-0274">FAD</keyword>
<feature type="binding site" evidence="14">
    <location>
        <begin position="312"/>
        <end position="315"/>
    </location>
    <ligand>
        <name>FAD</name>
        <dbReference type="ChEBI" id="CHEBI:57692"/>
    </ligand>
</feature>
<reference evidence="19" key="1">
    <citation type="submission" date="2012-11" db="EMBL/GenBank/DDBJ databases">
        <title>Dependencies among metagenomic species, viruses, plasmids and units of genetic variation.</title>
        <authorList>
            <person name="Nielsen H.B."/>
            <person name="Almeida M."/>
            <person name="Juncker A.S."/>
            <person name="Rasmussen S."/>
            <person name="Li J."/>
            <person name="Sunagawa S."/>
            <person name="Plichta D."/>
            <person name="Gautier L."/>
            <person name="Le Chatelier E."/>
            <person name="Peletier E."/>
            <person name="Bonde I."/>
            <person name="Nielsen T."/>
            <person name="Manichanh C."/>
            <person name="Arumugam M."/>
            <person name="Batto J."/>
            <person name="Santos M.B.Q.D."/>
            <person name="Blom N."/>
            <person name="Borruel N."/>
            <person name="Burgdorf K.S."/>
            <person name="Boumezbeur F."/>
            <person name="Casellas F."/>
            <person name="Dore J."/>
            <person name="Guarner F."/>
            <person name="Hansen T."/>
            <person name="Hildebrand F."/>
            <person name="Kaas R.S."/>
            <person name="Kennedy S."/>
            <person name="Kristiansen K."/>
            <person name="Kultima J.R."/>
            <person name="Leonard P."/>
            <person name="Levenez F."/>
            <person name="Lund O."/>
            <person name="Moumen B."/>
            <person name="Le Paslier D."/>
            <person name="Pons N."/>
            <person name="Pedersen O."/>
            <person name="Prifti E."/>
            <person name="Qin J."/>
            <person name="Raes J."/>
            <person name="Tap J."/>
            <person name="Tims S."/>
            <person name="Ussery D.W."/>
            <person name="Yamada T."/>
            <person name="MetaHit consortium"/>
            <person name="Renault P."/>
            <person name="Sicheritz-Ponten T."/>
            <person name="Bork P."/>
            <person name="Wang J."/>
            <person name="Brunak S."/>
            <person name="Ehrlich S.D."/>
        </authorList>
    </citation>
    <scope>NUCLEOTIDE SEQUENCE [LARGE SCALE GENOMIC DNA]</scope>
</reference>
<gene>
    <name evidence="20" type="primary">lpdA</name>
    <name evidence="19" type="ORF">BN580_01453</name>
    <name evidence="20" type="ORF">MR241_08475</name>
</gene>
<evidence type="ECO:0000256" key="6">
    <source>
        <dbReference type="ARBA" id="ARBA00022630"/>
    </source>
</evidence>
<dbReference type="InterPro" id="IPR001100">
    <property type="entry name" value="Pyr_nuc-diS_OxRdtase"/>
</dbReference>
<comment type="subcellular location">
    <subcellularLocation>
        <location evidence="1">Cytoplasm</location>
    </subcellularLocation>
</comment>
<feature type="binding site" evidence="14">
    <location>
        <position position="203"/>
    </location>
    <ligand>
        <name>NAD(+)</name>
        <dbReference type="ChEBI" id="CHEBI:57540"/>
    </ligand>
</feature>
<dbReference type="Proteomes" id="UP000017938">
    <property type="component" value="Unassembled WGS sequence"/>
</dbReference>
<reference evidence="20 22" key="2">
    <citation type="submission" date="2022-03" db="EMBL/GenBank/DDBJ databases">
        <title>Metagenome-assembled genomes from swine fecal metagenomes.</title>
        <authorList>
            <person name="Holman D.B."/>
            <person name="Kommadath A."/>
        </authorList>
    </citation>
    <scope>NUCLEOTIDE SEQUENCE [LARGE SCALE GENOMIC DNA]</scope>
    <source>
        <strain evidence="20">SUG147</strain>
    </source>
</reference>
<feature type="disulfide bond" description="Redox-active" evidence="15">
    <location>
        <begin position="39"/>
        <end position="44"/>
    </location>
</feature>
<protein>
    <recommendedName>
        <fullName evidence="4 16">Dihydrolipoyl dehydrogenase</fullName>
        <ecNumber evidence="3 16">1.8.1.4</ecNumber>
    </recommendedName>
</protein>
<dbReference type="InterPro" id="IPR036188">
    <property type="entry name" value="FAD/NAD-bd_sf"/>
</dbReference>
<evidence type="ECO:0000256" key="15">
    <source>
        <dbReference type="PIRSR" id="PIRSR000350-4"/>
    </source>
</evidence>
<feature type="active site" description="Proton acceptor" evidence="13">
    <location>
        <position position="439"/>
    </location>
</feature>
<evidence type="ECO:0000256" key="14">
    <source>
        <dbReference type="PIRSR" id="PIRSR000350-3"/>
    </source>
</evidence>
<keyword evidence="8 16" id="KW-0560">Oxidoreductase</keyword>
<dbReference type="PRINTS" id="PR00411">
    <property type="entry name" value="PNDRDTASEI"/>
</dbReference>
<feature type="binding site" evidence="14">
    <location>
        <begin position="139"/>
        <end position="141"/>
    </location>
    <ligand>
        <name>FAD</name>
        <dbReference type="ChEBI" id="CHEBI:57692"/>
    </ligand>
</feature>
<evidence type="ECO:0000259" key="18">
    <source>
        <dbReference type="Pfam" id="PF07992"/>
    </source>
</evidence>
<dbReference type="Gene3D" id="3.30.390.30">
    <property type="match status" value="1"/>
</dbReference>
<dbReference type="InterPro" id="IPR006258">
    <property type="entry name" value="Lipoamide_DH"/>
</dbReference>
<dbReference type="STRING" id="1263015.BN580_01453"/>
<dbReference type="GO" id="GO:0004148">
    <property type="term" value="F:dihydrolipoyl dehydrogenase (NADH) activity"/>
    <property type="evidence" value="ECO:0007669"/>
    <property type="project" value="UniProtKB-EC"/>
</dbReference>
<proteinExistence type="inferred from homology"/>
<evidence type="ECO:0000256" key="1">
    <source>
        <dbReference type="ARBA" id="ARBA00004496"/>
    </source>
</evidence>
<dbReference type="NCBIfam" id="TIGR01350">
    <property type="entry name" value="lipoamide_DH"/>
    <property type="match status" value="1"/>
</dbReference>
<dbReference type="PRINTS" id="PR00368">
    <property type="entry name" value="FADPNR"/>
</dbReference>
<feature type="domain" description="FAD/NAD(P)-binding" evidence="18">
    <location>
        <begin position="2"/>
        <end position="321"/>
    </location>
</feature>
<feature type="binding site" evidence="14">
    <location>
        <position position="111"/>
    </location>
    <ligand>
        <name>FAD</name>
        <dbReference type="ChEBI" id="CHEBI:57692"/>
    </ligand>
</feature>
<comment type="caution">
    <text evidence="19">The sequence shown here is derived from an EMBL/GenBank/DDBJ whole genome shotgun (WGS) entry which is preliminary data.</text>
</comment>
<name>R6UU35_9BACT</name>
<evidence type="ECO:0000256" key="3">
    <source>
        <dbReference type="ARBA" id="ARBA00012608"/>
    </source>
</evidence>
<feature type="binding site" evidence="14">
    <location>
        <position position="266"/>
    </location>
    <ligand>
        <name>NAD(+)</name>
        <dbReference type="ChEBI" id="CHEBI:57540"/>
    </ligand>
</feature>
<dbReference type="Proteomes" id="UP001139365">
    <property type="component" value="Unassembled WGS sequence"/>
</dbReference>
<dbReference type="EMBL" id="CBFW010000204">
    <property type="protein sequence ID" value="CDC74247.1"/>
    <property type="molecule type" value="Genomic_DNA"/>
</dbReference>
<comment type="miscellaneous">
    <text evidence="16">The active site is a redox-active disulfide bond.</text>
</comment>
<evidence type="ECO:0000256" key="11">
    <source>
        <dbReference type="ARBA" id="ARBA00023284"/>
    </source>
</evidence>
<keyword evidence="6 16" id="KW-0285">Flavoprotein</keyword>
<dbReference type="FunFam" id="3.30.390.30:FF:000001">
    <property type="entry name" value="Dihydrolipoyl dehydrogenase"/>
    <property type="match status" value="1"/>
</dbReference>
<dbReference type="EMBL" id="JALEMU010000133">
    <property type="protein sequence ID" value="MCI5756309.1"/>
    <property type="molecule type" value="Genomic_DNA"/>
</dbReference>
<evidence type="ECO:0000256" key="9">
    <source>
        <dbReference type="ARBA" id="ARBA00023027"/>
    </source>
</evidence>
<dbReference type="SUPFAM" id="SSF55424">
    <property type="entry name" value="FAD/NAD-linked reductases, dimerisation (C-terminal) domain"/>
    <property type="match status" value="1"/>
</dbReference>
<evidence type="ECO:0000313" key="19">
    <source>
        <dbReference type="EMBL" id="CDC74247.1"/>
    </source>
</evidence>
<organism evidence="19 21">
    <name type="scientific">Candidatus Colimorpha enterica</name>
    <dbReference type="NCBI Taxonomy" id="3083063"/>
    <lineage>
        <taxon>Bacteria</taxon>
        <taxon>Pseudomonadati</taxon>
        <taxon>Bacteroidota</taxon>
        <taxon>Bacteroidia</taxon>
        <taxon>Bacteroidales</taxon>
        <taxon>Candidatus Colimorpha</taxon>
    </lineage>
</organism>
<feature type="binding site" evidence="14">
    <location>
        <begin position="180"/>
        <end position="187"/>
    </location>
    <ligand>
        <name>NAD(+)</name>
        <dbReference type="ChEBI" id="CHEBI:57540"/>
    </ligand>
</feature>
<dbReference type="InterPro" id="IPR050151">
    <property type="entry name" value="Class-I_Pyr_Nuc-Dis_Oxidored"/>
</dbReference>
<dbReference type="InterPro" id="IPR004099">
    <property type="entry name" value="Pyr_nucl-diS_OxRdtase_dimer"/>
</dbReference>
<feature type="domain" description="Pyridine nucleotide-disulphide oxidoreductase dimerisation" evidence="17">
    <location>
        <begin position="340"/>
        <end position="449"/>
    </location>
</feature>
<keyword evidence="10" id="KW-1015">Disulfide bond</keyword>
<dbReference type="GO" id="GO:0006103">
    <property type="term" value="P:2-oxoglutarate metabolic process"/>
    <property type="evidence" value="ECO:0007669"/>
    <property type="project" value="TreeGrafter"/>
</dbReference>
<accession>R6UU35</accession>
<dbReference type="AlphaFoldDB" id="R6UU35"/>
<sequence>MYDLIILGGGPAGYNAAERAAHGGLKTLLIEKRALGGVCLNEGCVPTKTLLYSAKIYDYAKHSAEYGVKFDGASIDHAAVIDRKGRVVKTLVGGIGASMKRAGVEVVNAEGQILGRGTDGFTVKAGDKEYKGSKLLICTGSTAAVPPIPGLREAVASGFAMTNREILDMKKVPEKLVVIGGGVIGLEMASYFNSVGSKVTVIEMLDHIAGPTDSEISKILYKNYVKKGVEFLLGAKVTSVGTDCVNYELGGKEQSAKADAVLVSIGRRAMTQGIGLENIGVLTERGAVVTNDKLETNVANVWAAGDVNGKSMLAHTAYREGEVAVNNMLGKPDRMNYNSVPAVIYTNPEVASVGETTETVKAKGLDAKIESYTLKYSGRYIAENEGGDGIVKLIIDKEHRKILGVHMIGNYASEIIYGAALMVDREMRVEQVQKIVFPHPTVGEVIREAMFMI</sequence>
<evidence type="ECO:0000313" key="20">
    <source>
        <dbReference type="EMBL" id="MCI5756309.1"/>
    </source>
</evidence>
<comment type="catalytic activity">
    <reaction evidence="12 16">
        <text>N(6)-[(R)-dihydrolipoyl]-L-lysyl-[protein] + NAD(+) = N(6)-[(R)-lipoyl]-L-lysyl-[protein] + NADH + H(+)</text>
        <dbReference type="Rhea" id="RHEA:15045"/>
        <dbReference type="Rhea" id="RHEA-COMP:10474"/>
        <dbReference type="Rhea" id="RHEA-COMP:10475"/>
        <dbReference type="ChEBI" id="CHEBI:15378"/>
        <dbReference type="ChEBI" id="CHEBI:57540"/>
        <dbReference type="ChEBI" id="CHEBI:57945"/>
        <dbReference type="ChEBI" id="CHEBI:83099"/>
        <dbReference type="ChEBI" id="CHEBI:83100"/>
        <dbReference type="EC" id="1.8.1.4"/>
    </reaction>
</comment>
<keyword evidence="9 14" id="KW-0520">NAD</keyword>
<comment type="similarity">
    <text evidence="2 16">Belongs to the class-I pyridine nucleotide-disulfide oxidoreductase family.</text>
</comment>
<dbReference type="PIRSF" id="PIRSF000350">
    <property type="entry name" value="Mercury_reductase_MerA"/>
    <property type="match status" value="1"/>
</dbReference>
<evidence type="ECO:0000313" key="22">
    <source>
        <dbReference type="Proteomes" id="UP001139365"/>
    </source>
</evidence>
<dbReference type="PANTHER" id="PTHR22912:SF217">
    <property type="entry name" value="DIHYDROLIPOYL DEHYDROGENASE"/>
    <property type="match status" value="1"/>
</dbReference>
<dbReference type="GO" id="GO:0050660">
    <property type="term" value="F:flavin adenine dinucleotide binding"/>
    <property type="evidence" value="ECO:0007669"/>
    <property type="project" value="InterPro"/>
</dbReference>
<feature type="binding site" evidence="14">
    <location>
        <position position="306"/>
    </location>
    <ligand>
        <name>FAD</name>
        <dbReference type="ChEBI" id="CHEBI:57692"/>
    </ligand>
</feature>
<dbReference type="PANTHER" id="PTHR22912">
    <property type="entry name" value="DISULFIDE OXIDOREDUCTASE"/>
    <property type="match status" value="1"/>
</dbReference>
<evidence type="ECO:0000256" key="8">
    <source>
        <dbReference type="ARBA" id="ARBA00023002"/>
    </source>
</evidence>
<evidence type="ECO:0000256" key="13">
    <source>
        <dbReference type="PIRSR" id="PIRSR000350-2"/>
    </source>
</evidence>
<evidence type="ECO:0000256" key="12">
    <source>
        <dbReference type="ARBA" id="ARBA00049187"/>
    </source>
</evidence>
<keyword evidence="14" id="KW-0547">Nucleotide-binding</keyword>
<dbReference type="InterPro" id="IPR016156">
    <property type="entry name" value="FAD/NAD-linked_Rdtase_dimer_sf"/>
</dbReference>
<keyword evidence="5" id="KW-0963">Cytoplasm</keyword>
<dbReference type="Gene3D" id="3.50.50.60">
    <property type="entry name" value="FAD/NAD(P)-binding domain"/>
    <property type="match status" value="2"/>
</dbReference>
<evidence type="ECO:0000256" key="4">
    <source>
        <dbReference type="ARBA" id="ARBA00016961"/>
    </source>
</evidence>